<dbReference type="Proteomes" id="UP001140949">
    <property type="component" value="Unassembled WGS sequence"/>
</dbReference>
<evidence type="ECO:0000313" key="2">
    <source>
        <dbReference type="EMBL" id="KAJ6819820.1"/>
    </source>
</evidence>
<feature type="compositionally biased region" description="Low complexity" evidence="1">
    <location>
        <begin position="65"/>
        <end position="93"/>
    </location>
</feature>
<name>A0AAX6FTZ8_IRIPA</name>
<evidence type="ECO:0000313" key="3">
    <source>
        <dbReference type="Proteomes" id="UP001140949"/>
    </source>
</evidence>
<keyword evidence="3" id="KW-1185">Reference proteome</keyword>
<gene>
    <name evidence="2" type="ORF">M6B38_401435</name>
</gene>
<protein>
    <submittedName>
        <fullName evidence="2">Uncharacterized protein</fullName>
    </submittedName>
</protein>
<feature type="region of interest" description="Disordered" evidence="1">
    <location>
        <begin position="65"/>
        <end position="138"/>
    </location>
</feature>
<reference evidence="2" key="2">
    <citation type="submission" date="2023-04" db="EMBL/GenBank/DDBJ databases">
        <authorList>
            <person name="Bruccoleri R.E."/>
            <person name="Oakeley E.J."/>
            <person name="Faust A.-M."/>
            <person name="Dessus-Babus S."/>
            <person name="Altorfer M."/>
            <person name="Burckhardt D."/>
            <person name="Oertli M."/>
            <person name="Naumann U."/>
            <person name="Petersen F."/>
            <person name="Wong J."/>
        </authorList>
    </citation>
    <scope>NUCLEOTIDE SEQUENCE</scope>
    <source>
        <strain evidence="2">GSM-AAB239-AS_SAM_17_03QT</strain>
        <tissue evidence="2">Leaf</tissue>
    </source>
</reference>
<dbReference type="EMBL" id="JANAVB010025999">
    <property type="protein sequence ID" value="KAJ6819820.1"/>
    <property type="molecule type" value="Genomic_DNA"/>
</dbReference>
<comment type="caution">
    <text evidence="2">The sequence shown here is derived from an EMBL/GenBank/DDBJ whole genome shotgun (WGS) entry which is preliminary data.</text>
</comment>
<organism evidence="2 3">
    <name type="scientific">Iris pallida</name>
    <name type="common">Sweet iris</name>
    <dbReference type="NCBI Taxonomy" id="29817"/>
    <lineage>
        <taxon>Eukaryota</taxon>
        <taxon>Viridiplantae</taxon>
        <taxon>Streptophyta</taxon>
        <taxon>Embryophyta</taxon>
        <taxon>Tracheophyta</taxon>
        <taxon>Spermatophyta</taxon>
        <taxon>Magnoliopsida</taxon>
        <taxon>Liliopsida</taxon>
        <taxon>Asparagales</taxon>
        <taxon>Iridaceae</taxon>
        <taxon>Iridoideae</taxon>
        <taxon>Irideae</taxon>
        <taxon>Iris</taxon>
    </lineage>
</organism>
<sequence length="267" mass="27591">MAVQHGMTAHKLEMGELHRAEASNRGYGAHSSSGGVLDAAQDSSFADLGGSVPLQARACSSVEVAGQGSSSSIMGGRRRGAAIGSSRASVSSSLAEAGQGSSTGEVRGLRRSAVPDNRLNAGSAGTRGGHHRAASGSAWRPPNVGLKLNVAGYSVSSPCTAVGGIIRDSAGNLRMAFQKFFCQGTTSLPAVDATMVYSFRKIRSLIAPNTEVVLCKKEAAWQKIWLNWVSTPGGKDLLPHLGTSYGYRHGGRSGYTGPGLVFGRLST</sequence>
<evidence type="ECO:0000256" key="1">
    <source>
        <dbReference type="SAM" id="MobiDB-lite"/>
    </source>
</evidence>
<proteinExistence type="predicted"/>
<dbReference type="AlphaFoldDB" id="A0AAX6FTZ8"/>
<reference evidence="2" key="1">
    <citation type="journal article" date="2023" name="GigaByte">
        <title>Genome assembly of the bearded iris, Iris pallida Lam.</title>
        <authorList>
            <person name="Bruccoleri R.E."/>
            <person name="Oakeley E.J."/>
            <person name="Faust A.M.E."/>
            <person name="Altorfer M."/>
            <person name="Dessus-Babus S."/>
            <person name="Burckhardt D."/>
            <person name="Oertli M."/>
            <person name="Naumann U."/>
            <person name="Petersen F."/>
            <person name="Wong J."/>
        </authorList>
    </citation>
    <scope>NUCLEOTIDE SEQUENCE</scope>
    <source>
        <strain evidence="2">GSM-AAB239-AS_SAM_17_03QT</strain>
    </source>
</reference>
<accession>A0AAX6FTZ8</accession>